<dbReference type="STRING" id="610130.Closa_1393"/>
<keyword evidence="2" id="KW-1185">Reference proteome</keyword>
<dbReference type="EMBL" id="CP002109">
    <property type="protein sequence ID" value="ADL03994.1"/>
    <property type="molecule type" value="Genomic_DNA"/>
</dbReference>
<protein>
    <submittedName>
        <fullName evidence="1">Uncharacterized protein</fullName>
    </submittedName>
</protein>
<dbReference type="AlphaFoldDB" id="D9R919"/>
<evidence type="ECO:0000313" key="1">
    <source>
        <dbReference type="EMBL" id="ADL03994.1"/>
    </source>
</evidence>
<accession>D9R919</accession>
<evidence type="ECO:0000313" key="2">
    <source>
        <dbReference type="Proteomes" id="UP000001662"/>
    </source>
</evidence>
<sequence>MKTYQITGKPEILEFTNYERIDEEELFSKVYERLKENPDIDMGKKQTGPSEDFYECTFSDVPFTLFYDIDYGTSIYAKSPEVIKELIQYFD</sequence>
<dbReference type="PaxDb" id="610130-Closa_1393"/>
<reference evidence="1" key="1">
    <citation type="submission" date="2010-07" db="EMBL/GenBank/DDBJ databases">
        <title>Complete sequence of Clostridium saccharolyticum WM1.</title>
        <authorList>
            <consortium name="US DOE Joint Genome Institute"/>
            <person name="Lucas S."/>
            <person name="Copeland A."/>
            <person name="Lapidus A."/>
            <person name="Cheng J.-F."/>
            <person name="Bruce D."/>
            <person name="Goodwin L."/>
            <person name="Pitluck S."/>
            <person name="Chertkov O."/>
            <person name="Detter J.C."/>
            <person name="Han C."/>
            <person name="Tapia R."/>
            <person name="Land M."/>
            <person name="Hauser L."/>
            <person name="Chang Y.-J."/>
            <person name="Jeffries C."/>
            <person name="Kyrpides N."/>
            <person name="Ivanova N."/>
            <person name="Mikhailova N."/>
            <person name="Mouttaki H."/>
            <person name="Lin L."/>
            <person name="Zhou J."/>
            <person name="Hemme C.L."/>
            <person name="Woyke T."/>
        </authorList>
    </citation>
    <scope>NUCLEOTIDE SEQUENCE [LARGE SCALE GENOMIC DNA]</scope>
    <source>
        <strain evidence="1">WM1</strain>
    </source>
</reference>
<proteinExistence type="predicted"/>
<gene>
    <name evidence="1" type="ordered locus">Closa_1393</name>
</gene>
<name>D9R919_LACSW</name>
<dbReference type="RefSeq" id="WP_013272085.1">
    <property type="nucleotide sequence ID" value="NC_014376.1"/>
</dbReference>
<dbReference type="Proteomes" id="UP000001662">
    <property type="component" value="Chromosome"/>
</dbReference>
<dbReference type="HOGENOM" id="CLU_2450845_0_0_9"/>
<dbReference type="OrthoDB" id="2051788at2"/>
<dbReference type="KEGG" id="csh:Closa_1393"/>
<organism evidence="1 2">
    <name type="scientific">Lacrimispora saccharolytica (strain ATCC 35040 / DSM 2544 / NRCC 2533 / WM1)</name>
    <name type="common">Clostridium saccharolyticum</name>
    <dbReference type="NCBI Taxonomy" id="610130"/>
    <lineage>
        <taxon>Bacteria</taxon>
        <taxon>Bacillati</taxon>
        <taxon>Bacillota</taxon>
        <taxon>Clostridia</taxon>
        <taxon>Lachnospirales</taxon>
        <taxon>Lachnospiraceae</taxon>
        <taxon>Lacrimispora</taxon>
    </lineage>
</organism>